<evidence type="ECO:0000256" key="5">
    <source>
        <dbReference type="ARBA" id="ARBA00039802"/>
    </source>
</evidence>
<comment type="catalytic activity">
    <reaction evidence="3">
        <text>adenosine 5'-phosphoramidate + H2O = NH4(+) + AMP</text>
        <dbReference type="Rhea" id="RHEA:67916"/>
        <dbReference type="ChEBI" id="CHEBI:15377"/>
        <dbReference type="ChEBI" id="CHEBI:28938"/>
        <dbReference type="ChEBI" id="CHEBI:57890"/>
        <dbReference type="ChEBI" id="CHEBI:456215"/>
    </reaction>
</comment>
<evidence type="ECO:0000256" key="3">
    <source>
        <dbReference type="ARBA" id="ARBA00024472"/>
    </source>
</evidence>
<evidence type="ECO:0000313" key="9">
    <source>
        <dbReference type="Proteomes" id="UP000515158"/>
    </source>
</evidence>
<dbReference type="InterPro" id="IPR036265">
    <property type="entry name" value="HIT-like_sf"/>
</dbReference>
<dbReference type="Gene3D" id="3.30.428.10">
    <property type="entry name" value="HIT-like"/>
    <property type="match status" value="1"/>
</dbReference>
<protein>
    <recommendedName>
        <fullName evidence="5">Adenosine 5'-monophosphoramidase HINT3</fullName>
    </recommendedName>
    <alternativeName>
        <fullName evidence="6">Histidine triad nucleotide-binding protein 3</fullName>
    </alternativeName>
</protein>
<dbReference type="GeneID" id="117643242"/>
<gene>
    <name evidence="10" type="primary">LOC117643242</name>
</gene>
<dbReference type="FunCoup" id="A0A6P8YM23">
    <property type="interactions" value="961"/>
</dbReference>
<evidence type="ECO:0000256" key="1">
    <source>
        <dbReference type="ARBA" id="ARBA00022741"/>
    </source>
</evidence>
<evidence type="ECO:0000256" key="2">
    <source>
        <dbReference type="ARBA" id="ARBA00022801"/>
    </source>
</evidence>
<proteinExistence type="inferred from homology"/>
<dbReference type="InParanoid" id="A0A6P8YM23"/>
<dbReference type="PROSITE" id="PS51084">
    <property type="entry name" value="HIT_2"/>
    <property type="match status" value="1"/>
</dbReference>
<dbReference type="PANTHER" id="PTHR12486">
    <property type="entry name" value="APRATAXIN-RELATED"/>
    <property type="match status" value="1"/>
</dbReference>
<evidence type="ECO:0000256" key="4">
    <source>
        <dbReference type="ARBA" id="ARBA00025764"/>
    </source>
</evidence>
<reference evidence="10" key="1">
    <citation type="submission" date="2025-08" db="UniProtKB">
        <authorList>
            <consortium name="RefSeq"/>
        </authorList>
    </citation>
    <scope>IDENTIFICATION</scope>
    <source>
        <tissue evidence="10">Total insect</tissue>
    </source>
</reference>
<evidence type="ECO:0000313" key="10">
    <source>
        <dbReference type="RefSeq" id="XP_034237881.1"/>
    </source>
</evidence>
<dbReference type="OrthoDB" id="1915375at2759"/>
<evidence type="ECO:0000256" key="6">
    <source>
        <dbReference type="ARBA" id="ARBA00042361"/>
    </source>
</evidence>
<dbReference type="AlphaFoldDB" id="A0A6P8YM23"/>
<feature type="domain" description="HIT" evidence="8">
    <location>
        <begin position="10"/>
        <end position="117"/>
    </location>
</feature>
<sequence>MASTFREHCVFCQICGENPAGTELLVSAEDLVAIRDIRPIAKHHFLVVAREHIRNVKSLTKEHKPLLQRMVSVAEQVLRDHNADMADYTLGFHWPPFCFYAHLHLHVFSPTTGMKLINRIFFKENSCWFVSPEFVMSKLECQ</sequence>
<dbReference type="InterPro" id="IPR011146">
    <property type="entry name" value="HIT-like"/>
</dbReference>
<comment type="similarity">
    <text evidence="4">Belongs to the HINT family.</text>
</comment>
<dbReference type="RefSeq" id="XP_034237881.1">
    <property type="nucleotide sequence ID" value="XM_034381990.1"/>
</dbReference>
<dbReference type="Pfam" id="PF11969">
    <property type="entry name" value="DcpS_C"/>
    <property type="match status" value="1"/>
</dbReference>
<keyword evidence="9" id="KW-1185">Reference proteome</keyword>
<name>A0A6P8YM23_THRPL</name>
<dbReference type="KEGG" id="tpal:117643242"/>
<dbReference type="PANTHER" id="PTHR12486:SF5">
    <property type="entry name" value="ADENOSINE 5'-MONOPHOSPHORAMIDASE HINT3"/>
    <property type="match status" value="1"/>
</dbReference>
<dbReference type="GO" id="GO:0016787">
    <property type="term" value="F:hydrolase activity"/>
    <property type="evidence" value="ECO:0007669"/>
    <property type="project" value="UniProtKB-KW"/>
</dbReference>
<keyword evidence="1" id="KW-0547">Nucleotide-binding</keyword>
<accession>A0A6P8YM23</accession>
<dbReference type="GO" id="GO:0000166">
    <property type="term" value="F:nucleotide binding"/>
    <property type="evidence" value="ECO:0007669"/>
    <property type="project" value="UniProtKB-KW"/>
</dbReference>
<keyword evidence="2" id="KW-0378">Hydrolase</keyword>
<feature type="short sequence motif" description="Histidine triad motif" evidence="7">
    <location>
        <begin position="102"/>
        <end position="106"/>
    </location>
</feature>
<organism evidence="10">
    <name type="scientific">Thrips palmi</name>
    <name type="common">Melon thrips</name>
    <dbReference type="NCBI Taxonomy" id="161013"/>
    <lineage>
        <taxon>Eukaryota</taxon>
        <taxon>Metazoa</taxon>
        <taxon>Ecdysozoa</taxon>
        <taxon>Arthropoda</taxon>
        <taxon>Hexapoda</taxon>
        <taxon>Insecta</taxon>
        <taxon>Pterygota</taxon>
        <taxon>Neoptera</taxon>
        <taxon>Paraneoptera</taxon>
        <taxon>Thysanoptera</taxon>
        <taxon>Terebrantia</taxon>
        <taxon>Thripoidea</taxon>
        <taxon>Thripidae</taxon>
        <taxon>Thrips</taxon>
    </lineage>
</organism>
<dbReference type="Proteomes" id="UP000515158">
    <property type="component" value="Unplaced"/>
</dbReference>
<dbReference type="SUPFAM" id="SSF54197">
    <property type="entry name" value="HIT-like"/>
    <property type="match status" value="1"/>
</dbReference>
<evidence type="ECO:0000256" key="7">
    <source>
        <dbReference type="PROSITE-ProRule" id="PRU00464"/>
    </source>
</evidence>
<evidence type="ECO:0000259" key="8">
    <source>
        <dbReference type="PROSITE" id="PS51084"/>
    </source>
</evidence>